<feature type="region of interest" description="Disordered" evidence="2">
    <location>
        <begin position="1"/>
        <end position="33"/>
    </location>
</feature>
<feature type="region of interest" description="Disordered" evidence="2">
    <location>
        <begin position="61"/>
        <end position="81"/>
    </location>
</feature>
<keyword evidence="6" id="KW-1185">Reference proteome</keyword>
<dbReference type="EMBL" id="LGSR01000006">
    <property type="protein sequence ID" value="KOS22134.1"/>
    <property type="molecule type" value="Genomic_DNA"/>
</dbReference>
<dbReference type="SUPFAM" id="SSF53756">
    <property type="entry name" value="UDP-Glycosyltransferase/glycogen phosphorylase"/>
    <property type="match status" value="1"/>
</dbReference>
<feature type="domain" description="Glycosyltransferase family 28 N-terminal" evidence="3">
    <location>
        <begin position="91"/>
        <end position="251"/>
    </location>
</feature>
<sequence length="901" mass="98696">MDRIRSNVDSELTVDRASSGAGGGGGAGDEARSSLGDDGRFVVHFHHDAKSLAAWFRRSEKSGIRRPQRHPRDLPGTAERGTFTAGPRLNIAIHVVGSRGDVQPFIPIAQLLAREPYSYRVRICTHPVFKEFVESQGVDFFSIGGDPEALMAYMVKNPGLLPSRESVRAGDVGRRREEMWEIINGAWRSCIEAGDGMSGRLKAARVRNVEDLFVADAIIANPPSMAHIHCAEKLGIPLHMVFTMPWSPTETFAHPLTAMHYGKADAKTANYLSFVIMELLTWQGLGDLINKFRDQKLGLDPISPMWGFQLLSRLGVPFDYLWSESLIPKPPDWGPNINISGFSFLPLGNGYRPPPGLVKFLGKGPPPIYVGFGSIVVDNPGALTDLVFEAVSIAGVRAVVSRGWGLVGTTGEEDDVPENICLVDNCPHDWLFKRVSIVVHHGGAGTTAAGIKNGRPTVVVPFFGDQRFWGETIARAGAGPEPVPIKQMTAETLAAGIAFCQRPETKLAAQKMAQSIAHEDGAFDAVRDFKSRLDPGQFRCDLCPQRLAAWRHKKTNIHLSGFAVACLADKGILKPADVRILQRKHWYVDEGAENPLVGIAAAFTCFIAAIAIATSDFWRGLKSQRHPDGPPESRASVASQPSQDSLSINILGDDDADSEMLHRFSSHSGLRRLIPGNSLSPGEMETLALKLARRSVRGIDPAENVKRSPSFHDKQVAAWRGREKGRNGRPWYVARLTGRYAIEVGRAGLKAPTAFFYNVANGFHNFPSYGFAGVEVRRRDQITGFESGLSTAGKEFVMGMWTAVTGVVLQPYQTIRNEGGKGTGKGLWRGVKGLVSNVGAAMFGLPGYTLKGVEKECSKRHLTKLKAEIILIRLRQAIDDFRRATPAQREEVITRWNELTR</sequence>
<evidence type="ECO:0000256" key="2">
    <source>
        <dbReference type="SAM" id="MobiDB-lite"/>
    </source>
</evidence>
<dbReference type="Pfam" id="PF03033">
    <property type="entry name" value="Glyco_transf_28"/>
    <property type="match status" value="1"/>
</dbReference>
<proteinExistence type="predicted"/>
<evidence type="ECO:0000259" key="4">
    <source>
        <dbReference type="Pfam" id="PF06722"/>
    </source>
</evidence>
<dbReference type="InterPro" id="IPR004276">
    <property type="entry name" value="GlycoTrans_28_N"/>
</dbReference>
<name>A0A0M8N782_ESCWE</name>
<dbReference type="FunFam" id="3.40.50.2000:FF:000009">
    <property type="entry name" value="Sterol 3-beta-glucosyltransferase UGT80A2"/>
    <property type="match status" value="1"/>
</dbReference>
<dbReference type="GO" id="GO:0005975">
    <property type="term" value="P:carbohydrate metabolic process"/>
    <property type="evidence" value="ECO:0007669"/>
    <property type="project" value="InterPro"/>
</dbReference>
<dbReference type="OrthoDB" id="5835829at2759"/>
<dbReference type="InterPro" id="IPR010610">
    <property type="entry name" value="EryCIII-like_C"/>
</dbReference>
<reference evidence="5 6" key="1">
    <citation type="submission" date="2015-07" db="EMBL/GenBank/DDBJ databases">
        <title>The genome of the fungus Escovopsis weberi, a specialized disease agent of ant agriculture.</title>
        <authorList>
            <person name="de Man T.J."/>
            <person name="Stajich J.E."/>
            <person name="Kubicek C.P."/>
            <person name="Chenthamara K."/>
            <person name="Atanasova L."/>
            <person name="Druzhinina I.S."/>
            <person name="Birnbaum S."/>
            <person name="Barribeau S.M."/>
            <person name="Teiling C."/>
            <person name="Suen G."/>
            <person name="Currie C."/>
            <person name="Gerardo N.M."/>
        </authorList>
    </citation>
    <scope>NUCLEOTIDE SEQUENCE [LARGE SCALE GENOMIC DNA]</scope>
</reference>
<organism evidence="5 6">
    <name type="scientific">Escovopsis weberi</name>
    <dbReference type="NCBI Taxonomy" id="150374"/>
    <lineage>
        <taxon>Eukaryota</taxon>
        <taxon>Fungi</taxon>
        <taxon>Dikarya</taxon>
        <taxon>Ascomycota</taxon>
        <taxon>Pezizomycotina</taxon>
        <taxon>Sordariomycetes</taxon>
        <taxon>Hypocreomycetidae</taxon>
        <taxon>Hypocreales</taxon>
        <taxon>Hypocreaceae</taxon>
        <taxon>Escovopsis</taxon>
    </lineage>
</organism>
<dbReference type="InterPro" id="IPR050426">
    <property type="entry name" value="Glycosyltransferase_28"/>
</dbReference>
<dbReference type="STRING" id="150374.A0A0M8N782"/>
<gene>
    <name evidence="5" type="ORF">ESCO_001929</name>
</gene>
<dbReference type="InterPro" id="IPR002213">
    <property type="entry name" value="UDP_glucos_trans"/>
</dbReference>
<protein>
    <submittedName>
        <fullName evidence="5">Sterol 3-beta-glucosyltransferase UGT80B1</fullName>
    </submittedName>
</protein>
<keyword evidence="1 5" id="KW-0808">Transferase</keyword>
<dbReference type="CDD" id="cd03784">
    <property type="entry name" value="GT1_Gtf-like"/>
    <property type="match status" value="1"/>
</dbReference>
<evidence type="ECO:0000256" key="1">
    <source>
        <dbReference type="ARBA" id="ARBA00022679"/>
    </source>
</evidence>
<evidence type="ECO:0000313" key="5">
    <source>
        <dbReference type="EMBL" id="KOS22134.1"/>
    </source>
</evidence>
<comment type="caution">
    <text evidence="5">The sequence shown here is derived from an EMBL/GenBank/DDBJ whole genome shotgun (WGS) entry which is preliminary data.</text>
</comment>
<evidence type="ECO:0000259" key="3">
    <source>
        <dbReference type="Pfam" id="PF03033"/>
    </source>
</evidence>
<dbReference type="GO" id="GO:0016906">
    <property type="term" value="F:sterol 3-beta-glucosyltransferase activity"/>
    <property type="evidence" value="ECO:0007669"/>
    <property type="project" value="UniProtKB-ARBA"/>
</dbReference>
<dbReference type="PANTHER" id="PTHR48050:SF13">
    <property type="entry name" value="STEROL 3-BETA-GLUCOSYLTRANSFERASE UGT80A2"/>
    <property type="match status" value="1"/>
</dbReference>
<dbReference type="AlphaFoldDB" id="A0A0M8N782"/>
<accession>A0A0M8N782</accession>
<evidence type="ECO:0000313" key="6">
    <source>
        <dbReference type="Proteomes" id="UP000053831"/>
    </source>
</evidence>
<dbReference type="PANTHER" id="PTHR48050">
    <property type="entry name" value="STEROL 3-BETA-GLUCOSYLTRANSFERASE"/>
    <property type="match status" value="1"/>
</dbReference>
<dbReference type="Proteomes" id="UP000053831">
    <property type="component" value="Unassembled WGS sequence"/>
</dbReference>
<feature type="region of interest" description="Disordered" evidence="2">
    <location>
        <begin position="622"/>
        <end position="643"/>
    </location>
</feature>
<dbReference type="Gene3D" id="3.40.50.2000">
    <property type="entry name" value="Glycogen Phosphorylase B"/>
    <property type="match status" value="2"/>
</dbReference>
<feature type="domain" description="Erythromycin biosynthesis protein CIII-like C-terminal" evidence="4">
    <location>
        <begin position="414"/>
        <end position="517"/>
    </location>
</feature>
<dbReference type="Pfam" id="PF06722">
    <property type="entry name" value="EryCIII-like_C"/>
    <property type="match status" value="1"/>
</dbReference>